<dbReference type="Pfam" id="PF00849">
    <property type="entry name" value="PseudoU_synth_2"/>
    <property type="match status" value="1"/>
</dbReference>
<dbReference type="AlphaFoldDB" id="A0AA51RW50"/>
<evidence type="ECO:0000313" key="2">
    <source>
        <dbReference type="EMBL" id="WMS88881.1"/>
    </source>
</evidence>
<dbReference type="InterPro" id="IPR050188">
    <property type="entry name" value="RluA_PseudoU_synthase"/>
</dbReference>
<dbReference type="SUPFAM" id="SSF55120">
    <property type="entry name" value="Pseudouridine synthase"/>
    <property type="match status" value="1"/>
</dbReference>
<dbReference type="KEGG" id="plei:Q9312_08180"/>
<reference evidence="2 3" key="1">
    <citation type="submission" date="2023-08" db="EMBL/GenBank/DDBJ databases">
        <title>Pleionea litopenaei sp. nov., isolated from stomach of juvenile Litopenaeus vannamei.</title>
        <authorList>
            <person name="Rho A.M."/>
            <person name="Hwang C.Y."/>
        </authorList>
    </citation>
    <scope>NUCLEOTIDE SEQUENCE [LARGE SCALE GENOMIC DNA]</scope>
    <source>
        <strain evidence="2 3">HL-JVS1</strain>
    </source>
</reference>
<protein>
    <submittedName>
        <fullName evidence="2">RluA family pseudouridine synthase</fullName>
        <ecNumber evidence="2">5.4.99.-</ecNumber>
    </submittedName>
</protein>
<sequence>MEIIEQHFTVDQSGSTLLDLLAENTPLSKQKIKDALLKGCVWQTLGKRTQRVRRAKKVIAVSSEIHLYYNPKVLGSPIPEPTLIHDEKDYSVWLKPSGMLSQGSKWGDHCTITRWAEKHLQPQRNAFVVHRLDRAATGLILVAHTKQAAAKLSALFAERHITKKYYATVTGLWPHSEKVTIESPIDGKPAVSHVKPIDISANESLLEVTIDTGRKHQIRKHLAGLGFPIIGDRLYGTRPDAEQDLQLTAFHLAFTCPLSGQSKSFELPLRGKATL</sequence>
<gene>
    <name evidence="2" type="ORF">Q9312_08180</name>
</gene>
<name>A0AA51RW50_9GAMM</name>
<organism evidence="2 3">
    <name type="scientific">Pleionea litopenaei</name>
    <dbReference type="NCBI Taxonomy" id="3070815"/>
    <lineage>
        <taxon>Bacteria</taxon>
        <taxon>Pseudomonadati</taxon>
        <taxon>Pseudomonadota</taxon>
        <taxon>Gammaproteobacteria</taxon>
        <taxon>Oceanospirillales</taxon>
        <taxon>Pleioneaceae</taxon>
        <taxon>Pleionea</taxon>
    </lineage>
</organism>
<evidence type="ECO:0000313" key="3">
    <source>
        <dbReference type="Proteomes" id="UP001239782"/>
    </source>
</evidence>
<keyword evidence="2" id="KW-0413">Isomerase</keyword>
<proteinExistence type="predicted"/>
<dbReference type="CDD" id="cd02869">
    <property type="entry name" value="PseudoU_synth_RluA_like"/>
    <property type="match status" value="1"/>
</dbReference>
<dbReference type="GO" id="GO:0003723">
    <property type="term" value="F:RNA binding"/>
    <property type="evidence" value="ECO:0007669"/>
    <property type="project" value="InterPro"/>
</dbReference>
<dbReference type="GO" id="GO:0140098">
    <property type="term" value="F:catalytic activity, acting on RNA"/>
    <property type="evidence" value="ECO:0007669"/>
    <property type="project" value="UniProtKB-ARBA"/>
</dbReference>
<accession>A0AA51RW50</accession>
<dbReference type="RefSeq" id="WP_309204101.1">
    <property type="nucleotide sequence ID" value="NZ_CP133548.1"/>
</dbReference>
<dbReference type="GO" id="GO:0009982">
    <property type="term" value="F:pseudouridine synthase activity"/>
    <property type="evidence" value="ECO:0007669"/>
    <property type="project" value="InterPro"/>
</dbReference>
<evidence type="ECO:0000259" key="1">
    <source>
        <dbReference type="Pfam" id="PF00849"/>
    </source>
</evidence>
<dbReference type="EC" id="5.4.99.-" evidence="2"/>
<dbReference type="GO" id="GO:0006396">
    <property type="term" value="P:RNA processing"/>
    <property type="evidence" value="ECO:0007669"/>
    <property type="project" value="UniProtKB-ARBA"/>
</dbReference>
<dbReference type="InterPro" id="IPR020103">
    <property type="entry name" value="PsdUridine_synth_cat_dom_sf"/>
</dbReference>
<dbReference type="PANTHER" id="PTHR21600">
    <property type="entry name" value="MITOCHONDRIAL RNA PSEUDOURIDINE SYNTHASE"/>
    <property type="match status" value="1"/>
</dbReference>
<dbReference type="EMBL" id="CP133548">
    <property type="protein sequence ID" value="WMS88881.1"/>
    <property type="molecule type" value="Genomic_DNA"/>
</dbReference>
<dbReference type="Gene3D" id="3.30.2350.10">
    <property type="entry name" value="Pseudouridine synthase"/>
    <property type="match status" value="1"/>
</dbReference>
<keyword evidence="3" id="KW-1185">Reference proteome</keyword>
<dbReference type="InterPro" id="IPR006145">
    <property type="entry name" value="PsdUridine_synth_RsuA/RluA"/>
</dbReference>
<feature type="domain" description="Pseudouridine synthase RsuA/RluA-like" evidence="1">
    <location>
        <begin position="89"/>
        <end position="223"/>
    </location>
</feature>
<dbReference type="Proteomes" id="UP001239782">
    <property type="component" value="Chromosome"/>
</dbReference>
<dbReference type="GO" id="GO:0001522">
    <property type="term" value="P:pseudouridine synthesis"/>
    <property type="evidence" value="ECO:0007669"/>
    <property type="project" value="InterPro"/>
</dbReference>